<dbReference type="PANTHER" id="PTHR30290:SF72">
    <property type="entry name" value="HTH-TYPE TRANSCRIPTIONAL REGULATOR SGRR"/>
    <property type="match status" value="1"/>
</dbReference>
<accession>A0A7W5CBI5</accession>
<gene>
    <name evidence="4" type="ORF">FHS16_003829</name>
</gene>
<dbReference type="EMBL" id="JACHXW010000012">
    <property type="protein sequence ID" value="MBB3153754.1"/>
    <property type="molecule type" value="Genomic_DNA"/>
</dbReference>
<dbReference type="Pfam" id="PF00496">
    <property type="entry name" value="SBP_bac_5"/>
    <property type="match status" value="1"/>
</dbReference>
<keyword evidence="5" id="KW-1185">Reference proteome</keyword>
<evidence type="ECO:0000259" key="3">
    <source>
        <dbReference type="Pfam" id="PF12793"/>
    </source>
</evidence>
<dbReference type="Gene3D" id="3.40.190.10">
    <property type="entry name" value="Periplasmic binding protein-like II"/>
    <property type="match status" value="1"/>
</dbReference>
<comment type="caution">
    <text evidence="4">The sequence shown here is derived from an EMBL/GenBank/DDBJ whole genome shotgun (WGS) entry which is preliminary data.</text>
</comment>
<dbReference type="RefSeq" id="WP_183565955.1">
    <property type="nucleotide sequence ID" value="NZ_CBCSLB010000012.1"/>
</dbReference>
<organism evidence="4 5">
    <name type="scientific">Paenibacillus endophyticus</name>
    <dbReference type="NCBI Taxonomy" id="1294268"/>
    <lineage>
        <taxon>Bacteria</taxon>
        <taxon>Bacillati</taxon>
        <taxon>Bacillota</taxon>
        <taxon>Bacilli</taxon>
        <taxon>Bacillales</taxon>
        <taxon>Paenibacillaceae</taxon>
        <taxon>Paenibacillus</taxon>
    </lineage>
</organism>
<dbReference type="Proteomes" id="UP000518605">
    <property type="component" value="Unassembled WGS sequence"/>
</dbReference>
<name>A0A7W5CBI5_9BACL</name>
<keyword evidence="1 4" id="KW-0238">DNA-binding</keyword>
<evidence type="ECO:0000259" key="2">
    <source>
        <dbReference type="Pfam" id="PF00496"/>
    </source>
</evidence>
<evidence type="ECO:0000256" key="1">
    <source>
        <dbReference type="ARBA" id="ARBA00023125"/>
    </source>
</evidence>
<dbReference type="Pfam" id="PF12793">
    <property type="entry name" value="SgrR_N"/>
    <property type="match status" value="1"/>
</dbReference>
<dbReference type="InterPro" id="IPR025370">
    <property type="entry name" value="SgrR_HTH_N"/>
</dbReference>
<dbReference type="SUPFAM" id="SSF53850">
    <property type="entry name" value="Periplasmic binding protein-like II"/>
    <property type="match status" value="1"/>
</dbReference>
<dbReference type="Gene3D" id="3.10.105.10">
    <property type="entry name" value="Dipeptide-binding Protein, Domain 3"/>
    <property type="match status" value="1"/>
</dbReference>
<dbReference type="GO" id="GO:0003677">
    <property type="term" value="F:DNA binding"/>
    <property type="evidence" value="ECO:0007669"/>
    <property type="project" value="UniProtKB-KW"/>
</dbReference>
<sequence>MSHERYLLLYMKHANAEGAGIPIPITLEELSETLHCTERNVKLILKKLGEDGFISWTGGRGRGNRSQITFLQPREKLLYQLAQLTAQKGEYRLAFELIDQFGEGTSVRSQFANWLNGHFGYRTEKVDDQDADILRLPVYRPILTLDPKDLYYSFSAHMVKQLFDCLVRFDRAADQIVPALAHAWESNSHGTEWTFHLRKGVFFHHGRELTADDVAYSLNRLQGSSASGWYVRSVARIEIKNKRTVKITLEKPNWLFPRFLCSPGLSIVPHELVEQDDHFWEHPVGTGPFHFMEWTADRFTMAANTQYFGGRAHLDGVVIVIMPENTFEYSKSWEQLLVDHDLREKEPKHGWQKIESVCNGCSLLTWNLGKQGIHQSADFRQGIDLLIDRSRMIRELGEDLIYPARGFHPNDLAASWEDRGDIELAIELIRQSGYDGTAIRICTYGIHEQDALWLKQHLAVYGVNITVQVETWETIREPHILRNADCLLYCVVFAEDEVCFIELYEQTGNFLRTHLDPKISGWVKNTIDDALASKEYVNLWQRLLSIEAKLKQEHMVIFLLHKKLNTYYNPNIKGVGVNSLGWIDLKDIWLEQASEPSS</sequence>
<evidence type="ECO:0000313" key="4">
    <source>
        <dbReference type="EMBL" id="MBB3153754.1"/>
    </source>
</evidence>
<dbReference type="CDD" id="cd08507">
    <property type="entry name" value="PBP2_SgrR_like"/>
    <property type="match status" value="1"/>
</dbReference>
<dbReference type="GO" id="GO:1904680">
    <property type="term" value="F:peptide transmembrane transporter activity"/>
    <property type="evidence" value="ECO:0007669"/>
    <property type="project" value="TreeGrafter"/>
</dbReference>
<reference evidence="4 5" key="1">
    <citation type="submission" date="2020-08" db="EMBL/GenBank/DDBJ databases">
        <title>Genomic Encyclopedia of Type Strains, Phase III (KMG-III): the genomes of soil and plant-associated and newly described type strains.</title>
        <authorList>
            <person name="Whitman W."/>
        </authorList>
    </citation>
    <scope>NUCLEOTIDE SEQUENCE [LARGE SCALE GENOMIC DNA]</scope>
    <source>
        <strain evidence="4 5">CECT 8234</strain>
    </source>
</reference>
<feature type="domain" description="Solute-binding protein family 5" evidence="2">
    <location>
        <begin position="175"/>
        <end position="475"/>
    </location>
</feature>
<evidence type="ECO:0000313" key="5">
    <source>
        <dbReference type="Proteomes" id="UP000518605"/>
    </source>
</evidence>
<proteinExistence type="predicted"/>
<protein>
    <submittedName>
        <fullName evidence="4">MarR-like DNA-binding transcriptional regulator SgrR of sgrS sRNA</fullName>
    </submittedName>
</protein>
<dbReference type="AlphaFoldDB" id="A0A7W5CBI5"/>
<dbReference type="GO" id="GO:0015833">
    <property type="term" value="P:peptide transport"/>
    <property type="evidence" value="ECO:0007669"/>
    <property type="project" value="TreeGrafter"/>
</dbReference>
<feature type="domain" description="Transcriptional regulator SgrR N-terminal HTH" evidence="3">
    <location>
        <begin position="20"/>
        <end position="100"/>
    </location>
</feature>
<dbReference type="PANTHER" id="PTHR30290">
    <property type="entry name" value="PERIPLASMIC BINDING COMPONENT OF ABC TRANSPORTER"/>
    <property type="match status" value="1"/>
</dbReference>
<dbReference type="InterPro" id="IPR000914">
    <property type="entry name" value="SBP_5_dom"/>
</dbReference>
<dbReference type="InterPro" id="IPR039424">
    <property type="entry name" value="SBP_5"/>
</dbReference>